<feature type="compositionally biased region" description="Basic residues" evidence="1">
    <location>
        <begin position="43"/>
        <end position="53"/>
    </location>
</feature>
<organism evidence="3 4">
    <name type="scientific">Ditylenchus dipsaci</name>
    <dbReference type="NCBI Taxonomy" id="166011"/>
    <lineage>
        <taxon>Eukaryota</taxon>
        <taxon>Metazoa</taxon>
        <taxon>Ecdysozoa</taxon>
        <taxon>Nematoda</taxon>
        <taxon>Chromadorea</taxon>
        <taxon>Rhabditida</taxon>
        <taxon>Tylenchina</taxon>
        <taxon>Tylenchomorpha</taxon>
        <taxon>Sphaerularioidea</taxon>
        <taxon>Anguinidae</taxon>
        <taxon>Anguininae</taxon>
        <taxon>Ditylenchus</taxon>
    </lineage>
</organism>
<feature type="compositionally biased region" description="Basic and acidic residues" evidence="1">
    <location>
        <begin position="31"/>
        <end position="42"/>
    </location>
</feature>
<feature type="transmembrane region" description="Helical" evidence="2">
    <location>
        <begin position="112"/>
        <end position="131"/>
    </location>
</feature>
<evidence type="ECO:0000256" key="1">
    <source>
        <dbReference type="SAM" id="MobiDB-lite"/>
    </source>
</evidence>
<reference evidence="4" key="1">
    <citation type="submission" date="2022-11" db="UniProtKB">
        <authorList>
            <consortium name="WormBaseParasite"/>
        </authorList>
    </citation>
    <scope>IDENTIFICATION</scope>
</reference>
<dbReference type="WBParaSite" id="jg17068">
    <property type="protein sequence ID" value="jg17068"/>
    <property type="gene ID" value="jg17068"/>
</dbReference>
<sequence>MIEELDLVDRGVVIEDDPMEIRPISKPSSKNQEDTSKTEIRQISRKKSTRRGGKQAEERKKRGIYAIRIAPVRGWMSSRLGRTFAFLSLLSLITEVRGQPHYIVPQKMVEEVIAILLLGIAIGCVLGVLTLSKWSQWRKNCQLKSSKAQSASAPEEIKAPIDIHQYLKDLCTHNAKSPGTPLLHPFTHTLPCLKSNSSAFASVVTSTYPTAELGIPPSSTSLVQDRLNDNSSMIRDSSLEEECARDGG</sequence>
<keyword evidence="2" id="KW-0812">Transmembrane</keyword>
<protein>
    <submittedName>
        <fullName evidence="4">Uncharacterized protein</fullName>
    </submittedName>
</protein>
<feature type="region of interest" description="Disordered" evidence="1">
    <location>
        <begin position="19"/>
        <end position="58"/>
    </location>
</feature>
<dbReference type="AlphaFoldDB" id="A0A915D8A3"/>
<proteinExistence type="predicted"/>
<keyword evidence="2" id="KW-0472">Membrane</keyword>
<keyword evidence="2" id="KW-1133">Transmembrane helix</keyword>
<evidence type="ECO:0000256" key="2">
    <source>
        <dbReference type="SAM" id="Phobius"/>
    </source>
</evidence>
<evidence type="ECO:0000313" key="3">
    <source>
        <dbReference type="Proteomes" id="UP000887574"/>
    </source>
</evidence>
<dbReference type="Proteomes" id="UP000887574">
    <property type="component" value="Unplaced"/>
</dbReference>
<keyword evidence="3" id="KW-1185">Reference proteome</keyword>
<accession>A0A915D8A3</accession>
<name>A0A915D8A3_9BILA</name>
<evidence type="ECO:0000313" key="4">
    <source>
        <dbReference type="WBParaSite" id="jg17068"/>
    </source>
</evidence>